<dbReference type="PRINTS" id="PR01853">
    <property type="entry name" value="YAJCTRNLCASE"/>
</dbReference>
<evidence type="ECO:0000313" key="12">
    <source>
        <dbReference type="EMBL" id="MDG0816337.1"/>
    </source>
</evidence>
<evidence type="ECO:0000256" key="4">
    <source>
        <dbReference type="ARBA" id="ARBA00022448"/>
    </source>
</evidence>
<keyword evidence="5" id="KW-1003">Cell membrane</keyword>
<dbReference type="Proteomes" id="UP001152321">
    <property type="component" value="Unassembled WGS sequence"/>
</dbReference>
<keyword evidence="9" id="KW-0811">Translocation</keyword>
<keyword evidence="6 11" id="KW-0812">Transmembrane</keyword>
<protein>
    <recommendedName>
        <fullName evidence="3">Sec translocon accessory complex subunit YajC</fullName>
    </recommendedName>
</protein>
<dbReference type="RefSeq" id="WP_277577815.1">
    <property type="nucleotide sequence ID" value="NZ_JANRMI010000002.1"/>
</dbReference>
<evidence type="ECO:0000256" key="11">
    <source>
        <dbReference type="SAM" id="Phobius"/>
    </source>
</evidence>
<keyword evidence="10 11" id="KW-0472">Membrane</keyword>
<organism evidence="12 13">
    <name type="scientific">Bdellovibrio svalbardensis</name>
    <dbReference type="NCBI Taxonomy" id="2972972"/>
    <lineage>
        <taxon>Bacteria</taxon>
        <taxon>Pseudomonadati</taxon>
        <taxon>Bdellovibrionota</taxon>
        <taxon>Bdellovibrionia</taxon>
        <taxon>Bdellovibrionales</taxon>
        <taxon>Pseudobdellovibrionaceae</taxon>
        <taxon>Bdellovibrio</taxon>
    </lineage>
</organism>
<keyword evidence="8 11" id="KW-1133">Transmembrane helix</keyword>
<sequence length="113" mass="12570">MLLGLLVSTAHAQTAAPAGGQPSAFEMFVPFIFIFVIFYFLIIRPQSKRQKEHQKFLAEIKRGDEVITTSGILGRIEGITDQFVTVEIADGVKVKMLRTQIATTQKSATEEKK</sequence>
<evidence type="ECO:0000313" key="13">
    <source>
        <dbReference type="Proteomes" id="UP001152321"/>
    </source>
</evidence>
<evidence type="ECO:0000256" key="2">
    <source>
        <dbReference type="ARBA" id="ARBA00006742"/>
    </source>
</evidence>
<dbReference type="SMART" id="SM01323">
    <property type="entry name" value="YajC"/>
    <property type="match status" value="1"/>
</dbReference>
<evidence type="ECO:0000256" key="6">
    <source>
        <dbReference type="ARBA" id="ARBA00022692"/>
    </source>
</evidence>
<comment type="similarity">
    <text evidence="2">Belongs to the YajC family.</text>
</comment>
<dbReference type="NCBIfam" id="TIGR00739">
    <property type="entry name" value="yajC"/>
    <property type="match status" value="1"/>
</dbReference>
<proteinExistence type="inferred from homology"/>
<evidence type="ECO:0000256" key="8">
    <source>
        <dbReference type="ARBA" id="ARBA00022989"/>
    </source>
</evidence>
<evidence type="ECO:0000256" key="3">
    <source>
        <dbReference type="ARBA" id="ARBA00014962"/>
    </source>
</evidence>
<evidence type="ECO:0000256" key="10">
    <source>
        <dbReference type="ARBA" id="ARBA00023136"/>
    </source>
</evidence>
<dbReference type="Pfam" id="PF02699">
    <property type="entry name" value="YajC"/>
    <property type="match status" value="1"/>
</dbReference>
<feature type="transmembrane region" description="Helical" evidence="11">
    <location>
        <begin position="22"/>
        <end position="42"/>
    </location>
</feature>
<accession>A0ABT6DHK3</accession>
<comment type="subcellular location">
    <subcellularLocation>
        <location evidence="1">Cell membrane</location>
        <topology evidence="1">Single-pass membrane protein</topology>
    </subcellularLocation>
</comment>
<dbReference type="PANTHER" id="PTHR33909:SF1">
    <property type="entry name" value="SEC TRANSLOCON ACCESSORY COMPLEX SUBUNIT YAJC"/>
    <property type="match status" value="1"/>
</dbReference>
<reference evidence="12" key="1">
    <citation type="submission" date="2022-08" db="EMBL/GenBank/DDBJ databases">
        <title>Novel Bdellovibrio Species Isolated from Svalbard: Designation Bdellovibrio svalbardensis.</title>
        <authorList>
            <person name="Mitchell R.J."/>
            <person name="Choi S.Y."/>
        </authorList>
    </citation>
    <scope>NUCLEOTIDE SEQUENCE</scope>
    <source>
        <strain evidence="12">PAP01</strain>
    </source>
</reference>
<evidence type="ECO:0000256" key="5">
    <source>
        <dbReference type="ARBA" id="ARBA00022475"/>
    </source>
</evidence>
<name>A0ABT6DHK3_9BACT</name>
<dbReference type="PANTHER" id="PTHR33909">
    <property type="entry name" value="SEC TRANSLOCON ACCESSORY COMPLEX SUBUNIT YAJC"/>
    <property type="match status" value="1"/>
</dbReference>
<evidence type="ECO:0000256" key="9">
    <source>
        <dbReference type="ARBA" id="ARBA00023010"/>
    </source>
</evidence>
<dbReference type="InterPro" id="IPR003849">
    <property type="entry name" value="Preprotein_translocase_YajC"/>
</dbReference>
<keyword evidence="7" id="KW-0653">Protein transport</keyword>
<evidence type="ECO:0000256" key="7">
    <source>
        <dbReference type="ARBA" id="ARBA00022927"/>
    </source>
</evidence>
<keyword evidence="13" id="KW-1185">Reference proteome</keyword>
<comment type="caution">
    <text evidence="12">The sequence shown here is derived from an EMBL/GenBank/DDBJ whole genome shotgun (WGS) entry which is preliminary data.</text>
</comment>
<gene>
    <name evidence="12" type="primary">yajC</name>
    <name evidence="12" type="ORF">NWE73_08185</name>
</gene>
<keyword evidence="4" id="KW-0813">Transport</keyword>
<dbReference type="EMBL" id="JANRMI010000002">
    <property type="protein sequence ID" value="MDG0816337.1"/>
    <property type="molecule type" value="Genomic_DNA"/>
</dbReference>
<evidence type="ECO:0000256" key="1">
    <source>
        <dbReference type="ARBA" id="ARBA00004162"/>
    </source>
</evidence>